<evidence type="ECO:0000259" key="1">
    <source>
        <dbReference type="Pfam" id="PF04993"/>
    </source>
</evidence>
<dbReference type="Gene3D" id="3.30.1460.30">
    <property type="entry name" value="YgaC/TfoX-N like chaperone"/>
    <property type="match status" value="1"/>
</dbReference>
<feature type="domain" description="TfoX N-terminal" evidence="1">
    <location>
        <begin position="13"/>
        <end position="111"/>
    </location>
</feature>
<name>A0A9Q4T012_9ENTR</name>
<gene>
    <name evidence="2" type="ORF">EHJ13_03245</name>
</gene>
<dbReference type="PANTHER" id="PTHR36121">
    <property type="entry name" value="PROTEIN SXY"/>
    <property type="match status" value="1"/>
</dbReference>
<dbReference type="Pfam" id="PF04993">
    <property type="entry name" value="TfoX_N"/>
    <property type="match status" value="1"/>
</dbReference>
<dbReference type="RefSeq" id="WP_161590346.1">
    <property type="nucleotide sequence ID" value="NZ_RPBY01000001.1"/>
</dbReference>
<reference evidence="2" key="1">
    <citation type="submission" date="2018-11" db="EMBL/GenBank/DDBJ databases">
        <title>Genomics analysis of Putative Virulence Factors on Adhesion and Cytotoxicity for Cronobacter spp.</title>
        <authorList>
            <person name="Cui J."/>
        </authorList>
    </citation>
    <scope>NUCLEOTIDE SEQUENCE</scope>
    <source>
        <strain evidence="2">SD69</strain>
    </source>
</reference>
<sequence>MNVSPEYITFVVDQLAPLGGAQTRRMFGCVALFQGGRMFALVDGDAQVYIKADEQNRAQFIAAGFAPFTYVTMRRSGGQQAVALGYYRLPEELVEDNDEFLRWAREGLAAAARAPVKKPRKTARKAREIVKTNDKKYL</sequence>
<comment type="caution">
    <text evidence="2">The sequence shown here is derived from an EMBL/GenBank/DDBJ whole genome shotgun (WGS) entry which is preliminary data.</text>
</comment>
<dbReference type="PANTHER" id="PTHR36121:SF1">
    <property type="entry name" value="PROTEIN SXY"/>
    <property type="match status" value="1"/>
</dbReference>
<dbReference type="AlphaFoldDB" id="A0A9Q4T012"/>
<dbReference type="InterPro" id="IPR007076">
    <property type="entry name" value="TfoX_N"/>
</dbReference>
<accession>A0A9Q4T012</accession>
<evidence type="ECO:0000313" key="2">
    <source>
        <dbReference type="EMBL" id="NCH86473.1"/>
    </source>
</evidence>
<dbReference type="Proteomes" id="UP000778262">
    <property type="component" value="Unassembled WGS sequence"/>
</dbReference>
<protein>
    <submittedName>
        <fullName evidence="2">TfoX family protein</fullName>
    </submittedName>
</protein>
<dbReference type="SUPFAM" id="SSF159894">
    <property type="entry name" value="YgaC/TfoX-N like"/>
    <property type="match status" value="1"/>
</dbReference>
<organism evidence="2 3">
    <name type="scientific">Cronobacter dublinensis</name>
    <dbReference type="NCBI Taxonomy" id="413497"/>
    <lineage>
        <taxon>Bacteria</taxon>
        <taxon>Pseudomonadati</taxon>
        <taxon>Pseudomonadota</taxon>
        <taxon>Gammaproteobacteria</taxon>
        <taxon>Enterobacterales</taxon>
        <taxon>Enterobacteriaceae</taxon>
        <taxon>Cronobacter</taxon>
    </lineage>
</organism>
<evidence type="ECO:0000313" key="3">
    <source>
        <dbReference type="Proteomes" id="UP000778262"/>
    </source>
</evidence>
<dbReference type="EMBL" id="RPBY01000001">
    <property type="protein sequence ID" value="NCH86473.1"/>
    <property type="molecule type" value="Genomic_DNA"/>
</dbReference>
<dbReference type="InterPro" id="IPR047525">
    <property type="entry name" value="TfoX-like"/>
</dbReference>
<proteinExistence type="predicted"/>